<comment type="caution">
    <text evidence="1">The sequence shown here is derived from an EMBL/GenBank/DDBJ whole genome shotgun (WGS) entry which is preliminary data.</text>
</comment>
<dbReference type="EMBL" id="LXQA010369177">
    <property type="protein sequence ID" value="MCI47217.1"/>
    <property type="molecule type" value="Genomic_DNA"/>
</dbReference>
<dbReference type="AlphaFoldDB" id="A0A392SFP2"/>
<keyword evidence="2" id="KW-1185">Reference proteome</keyword>
<accession>A0A392SFP2</accession>
<feature type="non-terminal residue" evidence="1">
    <location>
        <position position="60"/>
    </location>
</feature>
<evidence type="ECO:0000313" key="1">
    <source>
        <dbReference type="EMBL" id="MCI47217.1"/>
    </source>
</evidence>
<name>A0A392SFP2_9FABA</name>
<reference evidence="1 2" key="1">
    <citation type="journal article" date="2018" name="Front. Plant Sci.">
        <title>Red Clover (Trifolium pratense) and Zigzag Clover (T. medium) - A Picture of Genomic Similarities and Differences.</title>
        <authorList>
            <person name="Dluhosova J."/>
            <person name="Istvanek J."/>
            <person name="Nedelnik J."/>
            <person name="Repkova J."/>
        </authorList>
    </citation>
    <scope>NUCLEOTIDE SEQUENCE [LARGE SCALE GENOMIC DNA]</scope>
    <source>
        <strain evidence="2">cv. 10/8</strain>
        <tissue evidence="1">Leaf</tissue>
    </source>
</reference>
<protein>
    <submittedName>
        <fullName evidence="1">Uncharacterized protein</fullName>
    </submittedName>
</protein>
<dbReference type="Proteomes" id="UP000265520">
    <property type="component" value="Unassembled WGS sequence"/>
</dbReference>
<organism evidence="1 2">
    <name type="scientific">Trifolium medium</name>
    <dbReference type="NCBI Taxonomy" id="97028"/>
    <lineage>
        <taxon>Eukaryota</taxon>
        <taxon>Viridiplantae</taxon>
        <taxon>Streptophyta</taxon>
        <taxon>Embryophyta</taxon>
        <taxon>Tracheophyta</taxon>
        <taxon>Spermatophyta</taxon>
        <taxon>Magnoliopsida</taxon>
        <taxon>eudicotyledons</taxon>
        <taxon>Gunneridae</taxon>
        <taxon>Pentapetalae</taxon>
        <taxon>rosids</taxon>
        <taxon>fabids</taxon>
        <taxon>Fabales</taxon>
        <taxon>Fabaceae</taxon>
        <taxon>Papilionoideae</taxon>
        <taxon>50 kb inversion clade</taxon>
        <taxon>NPAAA clade</taxon>
        <taxon>Hologalegina</taxon>
        <taxon>IRL clade</taxon>
        <taxon>Trifolieae</taxon>
        <taxon>Trifolium</taxon>
    </lineage>
</organism>
<sequence length="60" mass="6666">MTQLLLLLRWQKRLKGVLKPPEAIEKMTLSTLVGKDLKKGGLSSTVMDLKMTGWALLGVE</sequence>
<proteinExistence type="predicted"/>
<evidence type="ECO:0000313" key="2">
    <source>
        <dbReference type="Proteomes" id="UP000265520"/>
    </source>
</evidence>